<name>A0AAV6GZW5_9TELE</name>
<organism evidence="2 3">
    <name type="scientific">Alosa alosa</name>
    <name type="common">allis shad</name>
    <dbReference type="NCBI Taxonomy" id="278164"/>
    <lineage>
        <taxon>Eukaryota</taxon>
        <taxon>Metazoa</taxon>
        <taxon>Chordata</taxon>
        <taxon>Craniata</taxon>
        <taxon>Vertebrata</taxon>
        <taxon>Euteleostomi</taxon>
        <taxon>Actinopterygii</taxon>
        <taxon>Neopterygii</taxon>
        <taxon>Teleostei</taxon>
        <taxon>Clupei</taxon>
        <taxon>Clupeiformes</taxon>
        <taxon>Clupeoidei</taxon>
        <taxon>Clupeidae</taxon>
        <taxon>Alosa</taxon>
    </lineage>
</organism>
<dbReference type="PANTHER" id="PTHR28398:SF1">
    <property type="entry name" value="SYNAPTONEMAL COMPLEX CENTRAL ELEMENT PROTEIN 2"/>
    <property type="match status" value="1"/>
</dbReference>
<sequence>MEDYFFESLPSSLQSSPKSRCHNPHQLEDADEGLDTDHETTAEKSALAVGLDDCPDQKISSRIDELEKRVQGVLGQINENRSNDQEMMINFQEKLSSEVSVVCQQMKDHMFSVYEENSQAMEARLTELSQVLQNCSRLLAELQGVSQDLSALNTGLRQAED</sequence>
<evidence type="ECO:0000313" key="2">
    <source>
        <dbReference type="EMBL" id="KAG5279021.1"/>
    </source>
</evidence>
<evidence type="ECO:0000256" key="1">
    <source>
        <dbReference type="SAM" id="MobiDB-lite"/>
    </source>
</evidence>
<dbReference type="PANTHER" id="PTHR28398">
    <property type="entry name" value="SYNAPTONEMAL COMPLEX CENTRAL ELEMENT PROTEIN 2"/>
    <property type="match status" value="1"/>
</dbReference>
<accession>A0AAV6GZW5</accession>
<keyword evidence="3" id="KW-1185">Reference proteome</keyword>
<dbReference type="InterPro" id="IPR034609">
    <property type="entry name" value="Syce2"/>
</dbReference>
<protein>
    <recommendedName>
        <fullName evidence="4">Synaptonemal complex central element protein 2</fullName>
    </recommendedName>
</protein>
<dbReference type="GO" id="GO:0000801">
    <property type="term" value="C:central element"/>
    <property type="evidence" value="ECO:0007669"/>
    <property type="project" value="InterPro"/>
</dbReference>
<dbReference type="Proteomes" id="UP000823561">
    <property type="component" value="Chromosome 7"/>
</dbReference>
<feature type="region of interest" description="Disordered" evidence="1">
    <location>
        <begin position="1"/>
        <end position="42"/>
    </location>
</feature>
<evidence type="ECO:0008006" key="4">
    <source>
        <dbReference type="Google" id="ProtNLM"/>
    </source>
</evidence>
<dbReference type="AlphaFoldDB" id="A0AAV6GZW5"/>
<proteinExistence type="predicted"/>
<gene>
    <name evidence="2" type="ORF">AALO_G00105250</name>
</gene>
<dbReference type="GO" id="GO:0007130">
    <property type="term" value="P:synaptonemal complex assembly"/>
    <property type="evidence" value="ECO:0007669"/>
    <property type="project" value="InterPro"/>
</dbReference>
<evidence type="ECO:0000313" key="3">
    <source>
        <dbReference type="Proteomes" id="UP000823561"/>
    </source>
</evidence>
<dbReference type="EMBL" id="JADWDJ010000007">
    <property type="protein sequence ID" value="KAG5279021.1"/>
    <property type="molecule type" value="Genomic_DNA"/>
</dbReference>
<feature type="compositionally biased region" description="Low complexity" evidence="1">
    <location>
        <begin position="8"/>
        <end position="18"/>
    </location>
</feature>
<reference evidence="2" key="1">
    <citation type="submission" date="2020-10" db="EMBL/GenBank/DDBJ databases">
        <title>Chromosome-scale genome assembly of the Allis shad, Alosa alosa.</title>
        <authorList>
            <person name="Margot Z."/>
            <person name="Christophe K."/>
            <person name="Cabau C."/>
            <person name="Louis A."/>
            <person name="Berthelot C."/>
            <person name="Parey E."/>
            <person name="Roest Crollius H."/>
            <person name="Montfort J."/>
            <person name="Robinson-Rechavi M."/>
            <person name="Bucao C."/>
            <person name="Bouchez O."/>
            <person name="Gislard M."/>
            <person name="Lluch J."/>
            <person name="Milhes M."/>
            <person name="Lampietro C."/>
            <person name="Lopez Roques C."/>
            <person name="Donnadieu C."/>
            <person name="Braasch I."/>
            <person name="Desvignes T."/>
            <person name="Postlethwait J."/>
            <person name="Bobe J."/>
            <person name="Guiguen Y."/>
        </authorList>
    </citation>
    <scope>NUCLEOTIDE SEQUENCE</scope>
    <source>
        <strain evidence="2">M-15738</strain>
        <tissue evidence="2">Blood</tissue>
    </source>
</reference>
<comment type="caution">
    <text evidence="2">The sequence shown here is derived from an EMBL/GenBank/DDBJ whole genome shotgun (WGS) entry which is preliminary data.</text>
</comment>